<evidence type="ECO:0000259" key="2">
    <source>
        <dbReference type="SMART" id="SM00822"/>
    </source>
</evidence>
<dbReference type="RefSeq" id="WP_150264876.1">
    <property type="nucleotide sequence ID" value="NZ_CP029194.1"/>
</dbReference>
<dbReference type="Gene3D" id="3.40.50.720">
    <property type="entry name" value="NAD(P)-binding Rossmann-like Domain"/>
    <property type="match status" value="1"/>
</dbReference>
<evidence type="ECO:0000313" key="4">
    <source>
        <dbReference type="Proteomes" id="UP000324106"/>
    </source>
</evidence>
<dbReference type="GO" id="GO:0016616">
    <property type="term" value="F:oxidoreductase activity, acting on the CH-OH group of donors, NAD or NADP as acceptor"/>
    <property type="evidence" value="ECO:0007669"/>
    <property type="project" value="TreeGrafter"/>
</dbReference>
<name>A0A5P2AQF2_STRVZ</name>
<dbReference type="InterPro" id="IPR057326">
    <property type="entry name" value="KR_dom"/>
</dbReference>
<dbReference type="PANTHER" id="PTHR42760:SF78">
    <property type="entry name" value="3-OXOACYL-[ACYL-CARRIER-PROTEIN] REDUCTASE [NADH]"/>
    <property type="match status" value="1"/>
</dbReference>
<comment type="similarity">
    <text evidence="1">Belongs to the short-chain dehydrogenases/reductases (SDR) family.</text>
</comment>
<dbReference type="AlphaFoldDB" id="A0A5P2AQF2"/>
<reference evidence="3 4" key="1">
    <citation type="submission" date="2018-05" db="EMBL/GenBank/DDBJ databases">
        <title>Streptomyces venezuelae.</title>
        <authorList>
            <person name="Kim W."/>
            <person name="Lee N."/>
            <person name="Cho B.-K."/>
        </authorList>
    </citation>
    <scope>NUCLEOTIDE SEQUENCE [LARGE SCALE GENOMIC DNA]</scope>
    <source>
        <strain evidence="3 4">ATCC 15068</strain>
    </source>
</reference>
<dbReference type="PRINTS" id="PR00080">
    <property type="entry name" value="SDRFAMILY"/>
</dbReference>
<dbReference type="PROSITE" id="PS00061">
    <property type="entry name" value="ADH_SHORT"/>
    <property type="match status" value="1"/>
</dbReference>
<dbReference type="PANTHER" id="PTHR42760">
    <property type="entry name" value="SHORT-CHAIN DEHYDROGENASES/REDUCTASES FAMILY MEMBER"/>
    <property type="match status" value="1"/>
</dbReference>
<dbReference type="OrthoDB" id="3210335at2"/>
<gene>
    <name evidence="3" type="ORF">DEJ46_08205</name>
</gene>
<dbReference type="InterPro" id="IPR020904">
    <property type="entry name" value="Sc_DH/Rdtase_CS"/>
</dbReference>
<evidence type="ECO:0000313" key="3">
    <source>
        <dbReference type="EMBL" id="QES19071.1"/>
    </source>
</evidence>
<organism evidence="3 4">
    <name type="scientific">Streptomyces venezuelae</name>
    <dbReference type="NCBI Taxonomy" id="54571"/>
    <lineage>
        <taxon>Bacteria</taxon>
        <taxon>Bacillati</taxon>
        <taxon>Actinomycetota</taxon>
        <taxon>Actinomycetes</taxon>
        <taxon>Kitasatosporales</taxon>
        <taxon>Streptomycetaceae</taxon>
        <taxon>Streptomyces</taxon>
    </lineage>
</organism>
<evidence type="ECO:0000256" key="1">
    <source>
        <dbReference type="ARBA" id="ARBA00006484"/>
    </source>
</evidence>
<protein>
    <submittedName>
        <fullName evidence="3">Short-chain dehydrogenase</fullName>
    </submittedName>
</protein>
<dbReference type="InterPro" id="IPR036291">
    <property type="entry name" value="NAD(P)-bd_dom_sf"/>
</dbReference>
<dbReference type="InterPro" id="IPR002347">
    <property type="entry name" value="SDR_fam"/>
</dbReference>
<dbReference type="SMART" id="SM00822">
    <property type="entry name" value="PKS_KR"/>
    <property type="match status" value="1"/>
</dbReference>
<sequence>MTRVVVTGGGTGIGRATARLFARDGAEVVLVGRRRDLLEKAAAELEPASVRVVAADLSGPDGARLVLDALPDGSVDVLVNNAGGVDRDRPGGLDGYADSFRRTLAANLLSAAVLTEALWPRLARPGARVISIGSVAARRGGADGYTAAKAGLIGWSQGLARKGGPDGILVNLVAPGYVQDTEFFGPTGRSARHDVLVAETLLGRAGVPDDVAPLIHFLASPGAGWITGQVFDINGGSVLGR</sequence>
<dbReference type="Proteomes" id="UP000324106">
    <property type="component" value="Chromosome"/>
</dbReference>
<proteinExistence type="inferred from homology"/>
<dbReference type="EMBL" id="CP029194">
    <property type="protein sequence ID" value="QES19071.1"/>
    <property type="molecule type" value="Genomic_DNA"/>
</dbReference>
<accession>A0A5P2AQF2</accession>
<dbReference type="SUPFAM" id="SSF51735">
    <property type="entry name" value="NAD(P)-binding Rossmann-fold domains"/>
    <property type="match status" value="1"/>
</dbReference>
<dbReference type="Pfam" id="PF13561">
    <property type="entry name" value="adh_short_C2"/>
    <property type="match status" value="1"/>
</dbReference>
<feature type="domain" description="Ketoreductase" evidence="2">
    <location>
        <begin position="2"/>
        <end position="181"/>
    </location>
</feature>
<dbReference type="PRINTS" id="PR00081">
    <property type="entry name" value="GDHRDH"/>
</dbReference>
<dbReference type="CDD" id="cd05233">
    <property type="entry name" value="SDR_c"/>
    <property type="match status" value="1"/>
</dbReference>